<dbReference type="GO" id="GO:0008324">
    <property type="term" value="F:monoatomic cation transmembrane transporter activity"/>
    <property type="evidence" value="ECO:0007669"/>
    <property type="project" value="InterPro"/>
</dbReference>
<organism evidence="3 4">
    <name type="scientific">Candidatus Schekmanbacteria bacterium GWA2_38_11</name>
    <dbReference type="NCBI Taxonomy" id="1817876"/>
    <lineage>
        <taxon>Bacteria</taxon>
        <taxon>Candidatus Schekmaniibacteriota</taxon>
    </lineage>
</organism>
<dbReference type="Gene3D" id="3.40.50.720">
    <property type="entry name" value="NAD(P)-binding Rossmann-like Domain"/>
    <property type="match status" value="1"/>
</dbReference>
<dbReference type="PROSITE" id="PS51202">
    <property type="entry name" value="RCK_C"/>
    <property type="match status" value="1"/>
</dbReference>
<dbReference type="PANTHER" id="PTHR43833:SF7">
    <property type="entry name" value="KTR SYSTEM POTASSIUM UPTAKE PROTEIN C"/>
    <property type="match status" value="1"/>
</dbReference>
<dbReference type="AlphaFoldDB" id="A0A1F7RFX6"/>
<dbReference type="PANTHER" id="PTHR43833">
    <property type="entry name" value="POTASSIUM CHANNEL PROTEIN 2-RELATED-RELATED"/>
    <property type="match status" value="1"/>
</dbReference>
<dbReference type="InterPro" id="IPR036721">
    <property type="entry name" value="RCK_C_sf"/>
</dbReference>
<dbReference type="SUPFAM" id="SSF116726">
    <property type="entry name" value="TrkA C-terminal domain-like"/>
    <property type="match status" value="1"/>
</dbReference>
<feature type="domain" description="RCK N-terminal" evidence="1">
    <location>
        <begin position="1"/>
        <end position="118"/>
    </location>
</feature>
<reference evidence="3 4" key="1">
    <citation type="journal article" date="2016" name="Nat. Commun.">
        <title>Thousands of microbial genomes shed light on interconnected biogeochemical processes in an aquifer system.</title>
        <authorList>
            <person name="Anantharaman K."/>
            <person name="Brown C.T."/>
            <person name="Hug L.A."/>
            <person name="Sharon I."/>
            <person name="Castelle C.J."/>
            <person name="Probst A.J."/>
            <person name="Thomas B.C."/>
            <person name="Singh A."/>
            <person name="Wilkins M.J."/>
            <person name="Karaoz U."/>
            <person name="Brodie E.L."/>
            <person name="Williams K.H."/>
            <person name="Hubbard S.S."/>
            <person name="Banfield J.F."/>
        </authorList>
    </citation>
    <scope>NUCLEOTIDE SEQUENCE [LARGE SCALE GENOMIC DNA]</scope>
</reference>
<dbReference type="InterPro" id="IPR050721">
    <property type="entry name" value="Trk_Ktr_HKT_K-transport"/>
</dbReference>
<name>A0A1F7RFX6_9BACT</name>
<dbReference type="InterPro" id="IPR036291">
    <property type="entry name" value="NAD(P)-bd_dom_sf"/>
</dbReference>
<dbReference type="Pfam" id="PF02254">
    <property type="entry name" value="TrkA_N"/>
    <property type="match status" value="1"/>
</dbReference>
<dbReference type="Proteomes" id="UP000178526">
    <property type="component" value="Unassembled WGS sequence"/>
</dbReference>
<comment type="caution">
    <text evidence="3">The sequence shown here is derived from an EMBL/GenBank/DDBJ whole genome shotgun (WGS) entry which is preliminary data.</text>
</comment>
<dbReference type="SUPFAM" id="SSF51735">
    <property type="entry name" value="NAD(P)-binding Rossmann-fold domains"/>
    <property type="match status" value="1"/>
</dbReference>
<gene>
    <name evidence="3" type="ORF">A2042_00615</name>
</gene>
<dbReference type="Pfam" id="PF02080">
    <property type="entry name" value="TrkA_C"/>
    <property type="match status" value="1"/>
</dbReference>
<evidence type="ECO:0000259" key="1">
    <source>
        <dbReference type="PROSITE" id="PS51201"/>
    </source>
</evidence>
<feature type="domain" description="RCK C-terminal" evidence="2">
    <location>
        <begin position="134"/>
        <end position="217"/>
    </location>
</feature>
<sequence length="217" mass="24068">MRQFVVIGLSSFGYHIALQLAKNGCEVMVIDINKDKIQEIKDYVHEAIVADASDKETLKSLGLEKVDGVIVSLGGEMSSSLLTTLYLKELGIKEVIVKVLNEDHGKIVNQIGASSIIFPEKDMAIRLGDTLSSANVLDHFQLSPGFSLLEIAPPKTFIGRAIKNLKIRSQYNIQIIAIRELIPERFNIIPSPDFIIKDSDVLVVLGRDEDLEKLKKL</sequence>
<evidence type="ECO:0000313" key="3">
    <source>
        <dbReference type="EMBL" id="OGL40449.1"/>
    </source>
</evidence>
<dbReference type="GO" id="GO:0006813">
    <property type="term" value="P:potassium ion transport"/>
    <property type="evidence" value="ECO:0007669"/>
    <property type="project" value="InterPro"/>
</dbReference>
<evidence type="ECO:0000259" key="2">
    <source>
        <dbReference type="PROSITE" id="PS51202"/>
    </source>
</evidence>
<accession>A0A1F7RFX6</accession>
<proteinExistence type="predicted"/>
<dbReference type="InterPro" id="IPR006037">
    <property type="entry name" value="RCK_C"/>
</dbReference>
<dbReference type="Gene3D" id="3.30.70.1450">
    <property type="entry name" value="Regulator of K+ conductance, C-terminal domain"/>
    <property type="match status" value="1"/>
</dbReference>
<dbReference type="PROSITE" id="PS51201">
    <property type="entry name" value="RCK_N"/>
    <property type="match status" value="1"/>
</dbReference>
<evidence type="ECO:0000313" key="4">
    <source>
        <dbReference type="Proteomes" id="UP000178526"/>
    </source>
</evidence>
<dbReference type="InterPro" id="IPR003148">
    <property type="entry name" value="RCK_N"/>
</dbReference>
<protein>
    <submittedName>
        <fullName evidence="3">Potassium transporter TrkA</fullName>
    </submittedName>
</protein>
<dbReference type="EMBL" id="MGDB01000098">
    <property type="protein sequence ID" value="OGL40449.1"/>
    <property type="molecule type" value="Genomic_DNA"/>
</dbReference>